<feature type="region of interest" description="Disordered" evidence="1">
    <location>
        <begin position="1"/>
        <end position="20"/>
    </location>
</feature>
<reference evidence="2 3" key="1">
    <citation type="journal article" date="2017" name="Plant Biotechnol. J.">
        <title>A comprehensive draft genome sequence for lupin (Lupinus angustifolius), an emerging health food: insights into plant-microbe interactions and legume evolution.</title>
        <authorList>
            <person name="Hane J.K."/>
            <person name="Ming Y."/>
            <person name="Kamphuis L.G."/>
            <person name="Nelson M.N."/>
            <person name="Garg G."/>
            <person name="Atkins C.A."/>
            <person name="Bayer P.E."/>
            <person name="Bravo A."/>
            <person name="Bringans S."/>
            <person name="Cannon S."/>
            <person name="Edwards D."/>
            <person name="Foley R."/>
            <person name="Gao L.L."/>
            <person name="Harrison M.J."/>
            <person name="Huang W."/>
            <person name="Hurgobin B."/>
            <person name="Li S."/>
            <person name="Liu C.W."/>
            <person name="McGrath A."/>
            <person name="Morahan G."/>
            <person name="Murray J."/>
            <person name="Weller J."/>
            <person name="Jian J."/>
            <person name="Singh K.B."/>
        </authorList>
    </citation>
    <scope>NUCLEOTIDE SEQUENCE [LARGE SCALE GENOMIC DNA]</scope>
    <source>
        <strain evidence="3">cv. Tanjil</strain>
        <tissue evidence="2">Whole plant</tissue>
    </source>
</reference>
<dbReference type="Proteomes" id="UP000188354">
    <property type="component" value="Chromosome LG09"/>
</dbReference>
<dbReference type="Gramene" id="OIW04856">
    <property type="protein sequence ID" value="OIW04856"/>
    <property type="gene ID" value="TanjilG_13696"/>
</dbReference>
<evidence type="ECO:0000313" key="2">
    <source>
        <dbReference type="EMBL" id="OIW04856.1"/>
    </source>
</evidence>
<accession>A0A1J7GWB6</accession>
<feature type="region of interest" description="Disordered" evidence="1">
    <location>
        <begin position="146"/>
        <end position="235"/>
    </location>
</feature>
<sequence>MSVPIKTHEPHEQQANHGYLDREAKKFYRIKHGYHDRETMIFDRAIHEHRDRGSEGHSASSKGHGLGIGQGSCGTSRKDLVDSPPRCTNIKAMGDMDHGESVGHLYAQVGTNNKAMGNGSHDTSTFQHYTPEHTSRHRNGTEHIYASSSQVTQAKETSQAHEQQAKQGHLDQEAKTFDRAKHGHRDRETVISDRAIHGHRDQGSKGHGAKTDRGSKGHAAFGEGHGPSGTDRGAKAMAHQEKAITHHHMTEEAHWTKTHGVCLTEVIAHQTRTWAIIHKNAPTSRPWAIGTMTHQ</sequence>
<protein>
    <submittedName>
        <fullName evidence="2">Uncharacterized protein</fullName>
    </submittedName>
</protein>
<name>A0A1J7GWB6_LUPAN</name>
<dbReference type="EMBL" id="CM007369">
    <property type="protein sequence ID" value="OIW04856.1"/>
    <property type="molecule type" value="Genomic_DNA"/>
</dbReference>
<gene>
    <name evidence="2" type="ORF">TanjilG_13696</name>
</gene>
<keyword evidence="3" id="KW-1185">Reference proteome</keyword>
<organism evidence="2 3">
    <name type="scientific">Lupinus angustifolius</name>
    <name type="common">Narrow-leaved blue lupine</name>
    <dbReference type="NCBI Taxonomy" id="3871"/>
    <lineage>
        <taxon>Eukaryota</taxon>
        <taxon>Viridiplantae</taxon>
        <taxon>Streptophyta</taxon>
        <taxon>Embryophyta</taxon>
        <taxon>Tracheophyta</taxon>
        <taxon>Spermatophyta</taxon>
        <taxon>Magnoliopsida</taxon>
        <taxon>eudicotyledons</taxon>
        <taxon>Gunneridae</taxon>
        <taxon>Pentapetalae</taxon>
        <taxon>rosids</taxon>
        <taxon>fabids</taxon>
        <taxon>Fabales</taxon>
        <taxon>Fabaceae</taxon>
        <taxon>Papilionoideae</taxon>
        <taxon>50 kb inversion clade</taxon>
        <taxon>genistoids sensu lato</taxon>
        <taxon>core genistoids</taxon>
        <taxon>Genisteae</taxon>
        <taxon>Lupinus</taxon>
    </lineage>
</organism>
<evidence type="ECO:0000313" key="3">
    <source>
        <dbReference type="Proteomes" id="UP000188354"/>
    </source>
</evidence>
<feature type="compositionally biased region" description="Basic and acidic residues" evidence="1">
    <location>
        <begin position="168"/>
        <end position="215"/>
    </location>
</feature>
<proteinExistence type="predicted"/>
<dbReference type="AlphaFoldDB" id="A0A1J7GWB6"/>
<feature type="compositionally biased region" description="Polar residues" evidence="1">
    <location>
        <begin position="146"/>
        <end position="166"/>
    </location>
</feature>
<evidence type="ECO:0000256" key="1">
    <source>
        <dbReference type="SAM" id="MobiDB-lite"/>
    </source>
</evidence>
<feature type="region of interest" description="Disordered" evidence="1">
    <location>
        <begin position="50"/>
        <end position="81"/>
    </location>
</feature>